<organism evidence="2 3">
    <name type="scientific">Desulfosporosinus orientis (strain ATCC 19365 / DSM 765 / NCIMB 8382 / VKM B-1628 / Singapore I)</name>
    <name type="common">Desulfotomaculum orientis</name>
    <dbReference type="NCBI Taxonomy" id="768706"/>
    <lineage>
        <taxon>Bacteria</taxon>
        <taxon>Bacillati</taxon>
        <taxon>Bacillota</taxon>
        <taxon>Clostridia</taxon>
        <taxon>Eubacteriales</taxon>
        <taxon>Desulfitobacteriaceae</taxon>
        <taxon>Desulfosporosinus</taxon>
    </lineage>
</organism>
<protein>
    <submittedName>
        <fullName evidence="2">Uncharacterized protein</fullName>
    </submittedName>
</protein>
<dbReference type="HOGENOM" id="CLU_1508261_0_0_9"/>
<evidence type="ECO:0000256" key="1">
    <source>
        <dbReference type="SAM" id="Phobius"/>
    </source>
</evidence>
<feature type="transmembrane region" description="Helical" evidence="1">
    <location>
        <begin position="55"/>
        <end position="72"/>
    </location>
</feature>
<dbReference type="KEGG" id="dor:Desor_4542"/>
<evidence type="ECO:0000313" key="2">
    <source>
        <dbReference type="EMBL" id="AET69948.1"/>
    </source>
</evidence>
<dbReference type="Proteomes" id="UP000006346">
    <property type="component" value="Chromosome"/>
</dbReference>
<proteinExistence type="predicted"/>
<dbReference type="eggNOG" id="ENOG50345EY">
    <property type="taxonomic scope" value="Bacteria"/>
</dbReference>
<feature type="transmembrane region" description="Helical" evidence="1">
    <location>
        <begin position="15"/>
        <end position="35"/>
    </location>
</feature>
<sequence>MYTTAQKYKWASVRVFYYFNILIMALTGGLSIYVVAPYTSYMFFNDLAFWKYLKYYHKLIVQLYRIMGFWLFDPKYREMYTQPLTSPPSLGPDRRKIKLSAHWQKADNDCGNCINCCIKIKCPLIDHQRKLCLSYNTVYWRYFSCGCYPASQKQIDYYECPKWVIKESSLEVDVKTRKASLI</sequence>
<reference evidence="2 3" key="2">
    <citation type="journal article" date="2012" name="J. Bacteriol.">
        <title>Complete genome sequences of Desulfosporosinus orientis DSM765T, Desulfosporosinus youngiae DSM17734T, Desulfosporosinus meridiei DSM13257T, and Desulfosporosinus acidiphilus DSM22704T.</title>
        <authorList>
            <person name="Pester M."/>
            <person name="Brambilla E."/>
            <person name="Alazard D."/>
            <person name="Rattei T."/>
            <person name="Weinmaier T."/>
            <person name="Han J."/>
            <person name="Lucas S."/>
            <person name="Lapidus A."/>
            <person name="Cheng J.F."/>
            <person name="Goodwin L."/>
            <person name="Pitluck S."/>
            <person name="Peters L."/>
            <person name="Ovchinnikova G."/>
            <person name="Teshima H."/>
            <person name="Detter J.C."/>
            <person name="Han C.S."/>
            <person name="Tapia R."/>
            <person name="Land M.L."/>
            <person name="Hauser L."/>
            <person name="Kyrpides N.C."/>
            <person name="Ivanova N.N."/>
            <person name="Pagani I."/>
            <person name="Huntmann M."/>
            <person name="Wei C.L."/>
            <person name="Davenport K.W."/>
            <person name="Daligault H."/>
            <person name="Chain P.S."/>
            <person name="Chen A."/>
            <person name="Mavromatis K."/>
            <person name="Markowitz V."/>
            <person name="Szeto E."/>
            <person name="Mikhailova N."/>
            <person name="Pati A."/>
            <person name="Wagner M."/>
            <person name="Woyke T."/>
            <person name="Ollivier B."/>
            <person name="Klenk H.P."/>
            <person name="Spring S."/>
            <person name="Loy A."/>
        </authorList>
    </citation>
    <scope>NUCLEOTIDE SEQUENCE [LARGE SCALE GENOMIC DNA]</scope>
    <source>
        <strain evidence="3">ATCC 19365 / DSM 765 / NCIMB 8382 / VKM B-1628</strain>
    </source>
</reference>
<evidence type="ECO:0000313" key="3">
    <source>
        <dbReference type="Proteomes" id="UP000006346"/>
    </source>
</evidence>
<dbReference type="RefSeq" id="WP_014186755.1">
    <property type="nucleotide sequence ID" value="NC_016584.1"/>
</dbReference>
<keyword evidence="1" id="KW-0472">Membrane</keyword>
<keyword evidence="1" id="KW-1133">Transmembrane helix</keyword>
<dbReference type="AlphaFoldDB" id="G7W9N1"/>
<name>G7W9N1_DESOD</name>
<keyword evidence="1" id="KW-0812">Transmembrane</keyword>
<keyword evidence="3" id="KW-1185">Reference proteome</keyword>
<dbReference type="STRING" id="768706.Desor_4542"/>
<reference evidence="3" key="1">
    <citation type="submission" date="2011-11" db="EMBL/GenBank/DDBJ databases">
        <title>Complete sequence of Desulfosporosinus orientis DSM 765.</title>
        <authorList>
            <person name="Lucas S."/>
            <person name="Han J."/>
            <person name="Lapidus A."/>
            <person name="Cheng J.-F."/>
            <person name="Goodwin L."/>
            <person name="Pitluck S."/>
            <person name="Peters L."/>
            <person name="Ovchinnikova G."/>
            <person name="Teshima H."/>
            <person name="Detter J.C."/>
            <person name="Han C."/>
            <person name="Tapia R."/>
            <person name="Land M."/>
            <person name="Hauser L."/>
            <person name="Kyrpides N."/>
            <person name="Ivanova N."/>
            <person name="Pagani I."/>
            <person name="Pester M."/>
            <person name="Spring S."/>
            <person name="Ollivier B."/>
            <person name="Rattei T."/>
            <person name="Klenk H.-P."/>
            <person name="Wagner M."/>
            <person name="Loy A."/>
            <person name="Woyke T."/>
        </authorList>
    </citation>
    <scope>NUCLEOTIDE SEQUENCE [LARGE SCALE GENOMIC DNA]</scope>
    <source>
        <strain evidence="3">ATCC 19365 / DSM 765 / NCIMB 8382 / VKM B-1628</strain>
    </source>
</reference>
<accession>G7W9N1</accession>
<dbReference type="EMBL" id="CP003108">
    <property type="protein sequence ID" value="AET69948.1"/>
    <property type="molecule type" value="Genomic_DNA"/>
</dbReference>
<gene>
    <name evidence="2" type="ordered locus">Desor_4542</name>
</gene>
<dbReference type="OrthoDB" id="8904415at2"/>